<dbReference type="STRING" id="47427.A0A2H3D5S5"/>
<dbReference type="GO" id="GO:0006310">
    <property type="term" value="P:DNA recombination"/>
    <property type="evidence" value="ECO:0007669"/>
    <property type="project" value="UniProtKB-KW"/>
</dbReference>
<accession>A0A2H3D5S5</accession>
<reference evidence="4" key="1">
    <citation type="journal article" date="2017" name="Nat. Ecol. Evol.">
        <title>Genome expansion and lineage-specific genetic innovations in the forest pathogenic fungi Armillaria.</title>
        <authorList>
            <person name="Sipos G."/>
            <person name="Prasanna A.N."/>
            <person name="Walter M.C."/>
            <person name="O'Connor E."/>
            <person name="Balint B."/>
            <person name="Krizsan K."/>
            <person name="Kiss B."/>
            <person name="Hess J."/>
            <person name="Varga T."/>
            <person name="Slot J."/>
            <person name="Riley R."/>
            <person name="Boka B."/>
            <person name="Rigling D."/>
            <person name="Barry K."/>
            <person name="Lee J."/>
            <person name="Mihaltcheva S."/>
            <person name="LaButti K."/>
            <person name="Lipzen A."/>
            <person name="Waldron R."/>
            <person name="Moloney N.M."/>
            <person name="Sperisen C."/>
            <person name="Kredics L."/>
            <person name="Vagvoelgyi C."/>
            <person name="Patrignani A."/>
            <person name="Fitzpatrick D."/>
            <person name="Nagy I."/>
            <person name="Doyle S."/>
            <person name="Anderson J.B."/>
            <person name="Grigoriev I.V."/>
            <person name="Gueldener U."/>
            <person name="Muensterkoetter M."/>
            <person name="Nagy L.G."/>
        </authorList>
    </citation>
    <scope>NUCLEOTIDE SEQUENCE [LARGE SCALE GENOMIC DNA]</scope>
    <source>
        <strain evidence="4">Ar21-2</strain>
    </source>
</reference>
<dbReference type="Gene3D" id="3.40.50.300">
    <property type="entry name" value="P-loop containing nucleotide triphosphate hydrolases"/>
    <property type="match status" value="1"/>
</dbReference>
<dbReference type="EMBL" id="KZ293682">
    <property type="protein sequence ID" value="PBK86772.1"/>
    <property type="molecule type" value="Genomic_DNA"/>
</dbReference>
<dbReference type="OrthoDB" id="432234at2759"/>
<keyword evidence="1" id="KW-0234">DNA repair</keyword>
<evidence type="ECO:0000256" key="1">
    <source>
        <dbReference type="RuleBase" id="RU363044"/>
    </source>
</evidence>
<keyword evidence="1" id="KW-0347">Helicase</keyword>
<dbReference type="InterPro" id="IPR010285">
    <property type="entry name" value="DNA_helicase_pif1-like_DEAD"/>
</dbReference>
<dbReference type="InterPro" id="IPR051055">
    <property type="entry name" value="PIF1_helicase"/>
</dbReference>
<keyword evidence="1" id="KW-0378">Hydrolase</keyword>
<dbReference type="GO" id="GO:0006281">
    <property type="term" value="P:DNA repair"/>
    <property type="evidence" value="ECO:0007669"/>
    <property type="project" value="UniProtKB-KW"/>
</dbReference>
<keyword evidence="1" id="KW-0233">DNA recombination</keyword>
<dbReference type="GO" id="GO:0005524">
    <property type="term" value="F:ATP binding"/>
    <property type="evidence" value="ECO:0007669"/>
    <property type="project" value="UniProtKB-KW"/>
</dbReference>
<dbReference type="GO" id="GO:0000723">
    <property type="term" value="P:telomere maintenance"/>
    <property type="evidence" value="ECO:0007669"/>
    <property type="project" value="InterPro"/>
</dbReference>
<evidence type="ECO:0000313" key="4">
    <source>
        <dbReference type="Proteomes" id="UP000217790"/>
    </source>
</evidence>
<comment type="similarity">
    <text evidence="1">Belongs to the helicase family.</text>
</comment>
<dbReference type="GO" id="GO:0016887">
    <property type="term" value="F:ATP hydrolysis activity"/>
    <property type="evidence" value="ECO:0007669"/>
    <property type="project" value="RHEA"/>
</dbReference>
<organism evidence="3 4">
    <name type="scientific">Armillaria gallica</name>
    <name type="common">Bulbous honey fungus</name>
    <name type="synonym">Armillaria bulbosa</name>
    <dbReference type="NCBI Taxonomy" id="47427"/>
    <lineage>
        <taxon>Eukaryota</taxon>
        <taxon>Fungi</taxon>
        <taxon>Dikarya</taxon>
        <taxon>Basidiomycota</taxon>
        <taxon>Agaricomycotina</taxon>
        <taxon>Agaricomycetes</taxon>
        <taxon>Agaricomycetidae</taxon>
        <taxon>Agaricales</taxon>
        <taxon>Marasmiineae</taxon>
        <taxon>Physalacriaceae</taxon>
        <taxon>Armillaria</taxon>
    </lineage>
</organism>
<evidence type="ECO:0000313" key="3">
    <source>
        <dbReference type="EMBL" id="PBK86772.1"/>
    </source>
</evidence>
<keyword evidence="1" id="KW-0227">DNA damage</keyword>
<evidence type="ECO:0000259" key="2">
    <source>
        <dbReference type="Pfam" id="PF05970"/>
    </source>
</evidence>
<dbReference type="InterPro" id="IPR027417">
    <property type="entry name" value="P-loop_NTPase"/>
</dbReference>
<dbReference type="GO" id="GO:0043139">
    <property type="term" value="F:5'-3' DNA helicase activity"/>
    <property type="evidence" value="ECO:0007669"/>
    <property type="project" value="UniProtKB-EC"/>
</dbReference>
<keyword evidence="1" id="KW-0547">Nucleotide-binding</keyword>
<comment type="cofactor">
    <cofactor evidence="1">
        <name>Mg(2+)</name>
        <dbReference type="ChEBI" id="CHEBI:18420"/>
    </cofactor>
</comment>
<keyword evidence="4" id="KW-1185">Reference proteome</keyword>
<proteinExistence type="inferred from homology"/>
<dbReference type="SUPFAM" id="SSF52540">
    <property type="entry name" value="P-loop containing nucleoside triphosphate hydrolases"/>
    <property type="match status" value="1"/>
</dbReference>
<feature type="domain" description="DNA helicase Pif1-like DEAD-box helicase" evidence="2">
    <location>
        <begin position="7"/>
        <end position="126"/>
    </location>
</feature>
<keyword evidence="1" id="KW-0067">ATP-binding</keyword>
<dbReference type="Proteomes" id="UP000217790">
    <property type="component" value="Unassembled WGS sequence"/>
</dbReference>
<dbReference type="AlphaFoldDB" id="A0A2H3D5S5"/>
<dbReference type="EC" id="5.6.2.3" evidence="1"/>
<gene>
    <name evidence="3" type="ORF">ARMGADRAFT_1047804</name>
</gene>
<dbReference type="PANTHER" id="PTHR47642">
    <property type="entry name" value="ATP-DEPENDENT DNA HELICASE"/>
    <property type="match status" value="1"/>
</dbReference>
<name>A0A2H3D5S5_ARMGA</name>
<dbReference type="Pfam" id="PF05970">
    <property type="entry name" value="PIF1"/>
    <property type="match status" value="1"/>
</dbReference>
<protein>
    <recommendedName>
        <fullName evidence="1">ATP-dependent DNA helicase</fullName>
        <ecNumber evidence="1">5.6.2.3</ecNumber>
    </recommendedName>
</protein>
<sequence>MIGKYTLNVKQQRAFQIIAEHSLQPKPKPLRMFLNGPGGTGKSTVINALCDFFDSHNQSWWFRLASYTGVVAKNVSGLTLHSALMLHRRGRCGAVQSVTSRDLVSMWQGVDYLFIDKVSMVGSKMLVQISEALFTFASLLEVTQPRNMYRENYYGSPSMSL</sequence>
<comment type="catalytic activity">
    <reaction evidence="1">
        <text>ATP + H2O = ADP + phosphate + H(+)</text>
        <dbReference type="Rhea" id="RHEA:13065"/>
        <dbReference type="ChEBI" id="CHEBI:15377"/>
        <dbReference type="ChEBI" id="CHEBI:15378"/>
        <dbReference type="ChEBI" id="CHEBI:30616"/>
        <dbReference type="ChEBI" id="CHEBI:43474"/>
        <dbReference type="ChEBI" id="CHEBI:456216"/>
        <dbReference type="EC" id="5.6.2.3"/>
    </reaction>
</comment>
<dbReference type="InParanoid" id="A0A2H3D5S5"/>